<proteinExistence type="predicted"/>
<gene>
    <name evidence="2" type="ORF">C8F04DRAFT_1261346</name>
</gene>
<comment type="caution">
    <text evidence="2">The sequence shown here is derived from an EMBL/GenBank/DDBJ whole genome shotgun (WGS) entry which is preliminary data.</text>
</comment>
<evidence type="ECO:0000256" key="1">
    <source>
        <dbReference type="SAM" id="MobiDB-lite"/>
    </source>
</evidence>
<sequence>MSLPEAPVKDALDAQRLSSPQASTTAASAAATNVPAAAAQNLQRGEAFQNFEFGEPSSLYIIYSYDLPRGTVDR</sequence>
<accession>A0AAD6X286</accession>
<reference evidence="2" key="1">
    <citation type="submission" date="2023-03" db="EMBL/GenBank/DDBJ databases">
        <title>Massive genome expansion in bonnet fungi (Mycena s.s.) driven by repeated elements and novel gene families across ecological guilds.</title>
        <authorList>
            <consortium name="Lawrence Berkeley National Laboratory"/>
            <person name="Harder C.B."/>
            <person name="Miyauchi S."/>
            <person name="Viragh M."/>
            <person name="Kuo A."/>
            <person name="Thoen E."/>
            <person name="Andreopoulos B."/>
            <person name="Lu D."/>
            <person name="Skrede I."/>
            <person name="Drula E."/>
            <person name="Henrissat B."/>
            <person name="Morin E."/>
            <person name="Kohler A."/>
            <person name="Barry K."/>
            <person name="LaButti K."/>
            <person name="Morin E."/>
            <person name="Salamov A."/>
            <person name="Lipzen A."/>
            <person name="Mereny Z."/>
            <person name="Hegedus B."/>
            <person name="Baldrian P."/>
            <person name="Stursova M."/>
            <person name="Weitz H."/>
            <person name="Taylor A."/>
            <person name="Grigoriev I.V."/>
            <person name="Nagy L.G."/>
            <person name="Martin F."/>
            <person name="Kauserud H."/>
        </authorList>
    </citation>
    <scope>NUCLEOTIDE SEQUENCE</scope>
    <source>
        <strain evidence="2">CBHHK200</strain>
    </source>
</reference>
<feature type="region of interest" description="Disordered" evidence="1">
    <location>
        <begin position="1"/>
        <end position="30"/>
    </location>
</feature>
<evidence type="ECO:0000313" key="2">
    <source>
        <dbReference type="EMBL" id="KAJ7033005.1"/>
    </source>
</evidence>
<dbReference type="EMBL" id="JARJCM010000068">
    <property type="protein sequence ID" value="KAJ7033005.1"/>
    <property type="molecule type" value="Genomic_DNA"/>
</dbReference>
<protein>
    <submittedName>
        <fullName evidence="2">Uncharacterized protein</fullName>
    </submittedName>
</protein>
<organism evidence="2 3">
    <name type="scientific">Mycena alexandri</name>
    <dbReference type="NCBI Taxonomy" id="1745969"/>
    <lineage>
        <taxon>Eukaryota</taxon>
        <taxon>Fungi</taxon>
        <taxon>Dikarya</taxon>
        <taxon>Basidiomycota</taxon>
        <taxon>Agaricomycotina</taxon>
        <taxon>Agaricomycetes</taxon>
        <taxon>Agaricomycetidae</taxon>
        <taxon>Agaricales</taxon>
        <taxon>Marasmiineae</taxon>
        <taxon>Mycenaceae</taxon>
        <taxon>Mycena</taxon>
    </lineage>
</organism>
<name>A0AAD6X286_9AGAR</name>
<evidence type="ECO:0000313" key="3">
    <source>
        <dbReference type="Proteomes" id="UP001218188"/>
    </source>
</evidence>
<dbReference type="Proteomes" id="UP001218188">
    <property type="component" value="Unassembled WGS sequence"/>
</dbReference>
<feature type="compositionally biased region" description="Low complexity" evidence="1">
    <location>
        <begin position="18"/>
        <end position="30"/>
    </location>
</feature>
<dbReference type="AlphaFoldDB" id="A0AAD6X286"/>
<keyword evidence="3" id="KW-1185">Reference proteome</keyword>